<dbReference type="PROSITE" id="PS50830">
    <property type="entry name" value="TNASE_3"/>
    <property type="match status" value="1"/>
</dbReference>
<organism evidence="2">
    <name type="scientific">Nakamurella sp. A5-74</name>
    <dbReference type="NCBI Taxonomy" id="3158264"/>
    <lineage>
        <taxon>Bacteria</taxon>
        <taxon>Bacillati</taxon>
        <taxon>Actinomycetota</taxon>
        <taxon>Actinomycetes</taxon>
        <taxon>Nakamurellales</taxon>
        <taxon>Nakamurellaceae</taxon>
        <taxon>Nakamurella</taxon>
    </lineage>
</organism>
<dbReference type="Gene3D" id="2.40.50.90">
    <property type="match status" value="1"/>
</dbReference>
<name>A0AAU8DRS7_9ACTN</name>
<dbReference type="Pfam" id="PF00565">
    <property type="entry name" value="SNase"/>
    <property type="match status" value="1"/>
</dbReference>
<protein>
    <submittedName>
        <fullName evidence="2">Thermonuclease family protein</fullName>
    </submittedName>
</protein>
<dbReference type="RefSeq" id="WP_353649178.1">
    <property type="nucleotide sequence ID" value="NZ_CP159218.1"/>
</dbReference>
<proteinExistence type="predicted"/>
<dbReference type="AlphaFoldDB" id="A0AAU8DRS7"/>
<dbReference type="SMART" id="SM00318">
    <property type="entry name" value="SNc"/>
    <property type="match status" value="1"/>
</dbReference>
<dbReference type="InterPro" id="IPR035437">
    <property type="entry name" value="SNase_OB-fold_sf"/>
</dbReference>
<feature type="domain" description="TNase-like" evidence="1">
    <location>
        <begin position="54"/>
        <end position="188"/>
    </location>
</feature>
<evidence type="ECO:0000313" key="2">
    <source>
        <dbReference type="EMBL" id="XCG63563.1"/>
    </source>
</evidence>
<evidence type="ECO:0000259" key="1">
    <source>
        <dbReference type="PROSITE" id="PS50830"/>
    </source>
</evidence>
<reference evidence="2" key="1">
    <citation type="submission" date="2024-05" db="EMBL/GenBank/DDBJ databases">
        <authorList>
            <person name="Cai S.Y."/>
            <person name="Jin L.M."/>
            <person name="Li H.R."/>
        </authorList>
    </citation>
    <scope>NUCLEOTIDE SEQUENCE</scope>
    <source>
        <strain evidence="2">A5-74</strain>
    </source>
</reference>
<dbReference type="SUPFAM" id="SSF50199">
    <property type="entry name" value="Staphylococcal nuclease"/>
    <property type="match status" value="1"/>
</dbReference>
<gene>
    <name evidence="2" type="ORF">ABLG96_20625</name>
</gene>
<accession>A0AAU8DRS7</accession>
<dbReference type="InterPro" id="IPR016071">
    <property type="entry name" value="Staphylococal_nuclease_OB-fold"/>
</dbReference>
<dbReference type="EMBL" id="CP159218">
    <property type="protein sequence ID" value="XCG63563.1"/>
    <property type="molecule type" value="Genomic_DNA"/>
</dbReference>
<sequence>MVRQPTRVRVIRRSSTTFGSVLGGLLLLTGAILIPISMANDPTPEKQDAAEAAVGIEVTVTRVIDGDTIEVRRDDGVIGRVRLIGINSPELAHDGKPAQCGAEMARDLLRPLNGQTIRIAHDASQADTDKYDRTLAYARHGGLDVGAEQIGAGAAREYTYGASFYEQRSEYVRLQNYARHQNLGLWGEC</sequence>